<dbReference type="Pfam" id="PF13419">
    <property type="entry name" value="HAD_2"/>
    <property type="match status" value="1"/>
</dbReference>
<evidence type="ECO:0000313" key="1">
    <source>
        <dbReference type="EMBL" id="MBC3796314.1"/>
    </source>
</evidence>
<dbReference type="PRINTS" id="PR00413">
    <property type="entry name" value="HADHALOGNASE"/>
</dbReference>
<dbReference type="InterPro" id="IPR023214">
    <property type="entry name" value="HAD_sf"/>
</dbReference>
<dbReference type="InterPro" id="IPR023198">
    <property type="entry name" value="PGP-like_dom2"/>
</dbReference>
<keyword evidence="1" id="KW-0378">Hydrolase</keyword>
<protein>
    <submittedName>
        <fullName evidence="1">HAD-IA family hydrolase</fullName>
    </submittedName>
</protein>
<dbReference type="CDD" id="cd07505">
    <property type="entry name" value="HAD_BPGM-like"/>
    <property type="match status" value="1"/>
</dbReference>
<dbReference type="Gene3D" id="3.40.50.1000">
    <property type="entry name" value="HAD superfamily/HAD-like"/>
    <property type="match status" value="1"/>
</dbReference>
<dbReference type="EMBL" id="WJBB01000004">
    <property type="protein sequence ID" value="MBC3796314.1"/>
    <property type="molecule type" value="Genomic_DNA"/>
</dbReference>
<dbReference type="InterPro" id="IPR036412">
    <property type="entry name" value="HAD-like_sf"/>
</dbReference>
<dbReference type="RefSeq" id="WP_148603270.1">
    <property type="nucleotide sequence ID" value="NZ_RXYB01000007.1"/>
</dbReference>
<proteinExistence type="predicted"/>
<organism evidence="1 2">
    <name type="scientific">Acetobacterium tundrae</name>
    <dbReference type="NCBI Taxonomy" id="132932"/>
    <lineage>
        <taxon>Bacteria</taxon>
        <taxon>Bacillati</taxon>
        <taxon>Bacillota</taxon>
        <taxon>Clostridia</taxon>
        <taxon>Eubacteriales</taxon>
        <taxon>Eubacteriaceae</taxon>
        <taxon>Acetobacterium</taxon>
    </lineage>
</organism>
<keyword evidence="2" id="KW-1185">Reference proteome</keyword>
<dbReference type="SFLD" id="SFLDS00003">
    <property type="entry name" value="Haloacid_Dehalogenase"/>
    <property type="match status" value="1"/>
</dbReference>
<accession>A0ABR6WIJ0</accession>
<evidence type="ECO:0000313" key="2">
    <source>
        <dbReference type="Proteomes" id="UP000653358"/>
    </source>
</evidence>
<dbReference type="Gene3D" id="1.10.150.240">
    <property type="entry name" value="Putative phosphatase, domain 2"/>
    <property type="match status" value="1"/>
</dbReference>
<gene>
    <name evidence="1" type="ORF">GH807_04520</name>
</gene>
<dbReference type="Proteomes" id="UP000653358">
    <property type="component" value="Unassembled WGS sequence"/>
</dbReference>
<dbReference type="InterPro" id="IPR006439">
    <property type="entry name" value="HAD-SF_hydro_IA"/>
</dbReference>
<dbReference type="NCBIfam" id="TIGR01549">
    <property type="entry name" value="HAD-SF-IA-v1"/>
    <property type="match status" value="1"/>
</dbReference>
<comment type="caution">
    <text evidence="1">The sequence shown here is derived from an EMBL/GenBank/DDBJ whole genome shotgun (WGS) entry which is preliminary data.</text>
</comment>
<dbReference type="NCBIfam" id="TIGR01509">
    <property type="entry name" value="HAD-SF-IA-v3"/>
    <property type="match status" value="1"/>
</dbReference>
<dbReference type="InterPro" id="IPR041492">
    <property type="entry name" value="HAD_2"/>
</dbReference>
<reference evidence="1 2" key="1">
    <citation type="journal article" date="2020" name="mSystems">
        <title>Defining Genomic and Predicted Metabolic Features of the Acetobacterium Genus.</title>
        <authorList>
            <person name="Ross D.E."/>
            <person name="Marshall C.W."/>
            <person name="Gulliver D."/>
            <person name="May H.D."/>
            <person name="Norman R.S."/>
        </authorList>
    </citation>
    <scope>NUCLEOTIDE SEQUENCE [LARGE SCALE GENOMIC DNA]</scope>
    <source>
        <strain evidence="1 2">DSM 9173</strain>
    </source>
</reference>
<dbReference type="SFLD" id="SFLDG01129">
    <property type="entry name" value="C1.5:_HAD__Beta-PGM__Phosphata"/>
    <property type="match status" value="1"/>
</dbReference>
<dbReference type="PANTHER" id="PTHR18901">
    <property type="entry name" value="2-DEOXYGLUCOSE-6-PHOSPHATE PHOSPHATASE 2"/>
    <property type="match status" value="1"/>
</dbReference>
<dbReference type="PANTHER" id="PTHR18901:SF38">
    <property type="entry name" value="PSEUDOURIDINE-5'-PHOSPHATASE"/>
    <property type="match status" value="1"/>
</dbReference>
<sequence length="213" mass="24282">MNQKGIIFDMDGTLIDSMPVWKNLGGNFLKNHGIEPPDNLNEITTTMSFAESSRYFVNQFGLALTAAEVNAEINEMIRDSYGTHLPLKPFVKEVLDQYVRQGIKMSILTATDRSLVETAVKRLGILDYFEFILTSDMTGLSKSEPEIYYQAVETFGIPEKEIAIVEDSLYCIKAAKNTECYIVGVYDEFSKNDWEEIKRVSDRTINSFEELRK</sequence>
<name>A0ABR6WIJ0_9FIRM</name>
<dbReference type="SUPFAM" id="SSF56784">
    <property type="entry name" value="HAD-like"/>
    <property type="match status" value="1"/>
</dbReference>
<dbReference type="GO" id="GO:0016787">
    <property type="term" value="F:hydrolase activity"/>
    <property type="evidence" value="ECO:0007669"/>
    <property type="project" value="UniProtKB-KW"/>
</dbReference>